<dbReference type="HAMAP" id="MF_00155">
    <property type="entry name" value="CtaG"/>
    <property type="match status" value="1"/>
</dbReference>
<dbReference type="NCBIfam" id="NF003465">
    <property type="entry name" value="PRK05089.1"/>
    <property type="match status" value="1"/>
</dbReference>
<evidence type="ECO:0000256" key="8">
    <source>
        <dbReference type="ARBA" id="ARBA00023008"/>
    </source>
</evidence>
<dbReference type="EMBL" id="JBHRTQ010000004">
    <property type="protein sequence ID" value="MFC3173538.1"/>
    <property type="molecule type" value="Genomic_DNA"/>
</dbReference>
<evidence type="ECO:0000256" key="9">
    <source>
        <dbReference type="ARBA" id="ARBA00023136"/>
    </source>
</evidence>
<comment type="similarity">
    <text evidence="3 10">Belongs to the COX11/CtaG family.</text>
</comment>
<dbReference type="Pfam" id="PF04442">
    <property type="entry name" value="CtaG_Cox11"/>
    <property type="match status" value="1"/>
</dbReference>
<name>A0ABV7ILH9_9SPHN</name>
<keyword evidence="10" id="KW-1003">Cell membrane</keyword>
<sequence>MASAPADLKRRNRRVSAYAIAGALFMLALGFAAVPLYRMFCQVTGFQGTTQRATAEQAAGIKVSPVTISVRFDGNVDRDLPWAFAPVQVTQTVHLGARTLAVYTAKNLSERAIVGRASFNVSPDDAGKYFSKIQCFCFTEQTLQPGEEVRMPVTYYVDPAILDDPEARDIKQITLSYVFHEDKSAVPAKAGKPAS</sequence>
<dbReference type="InterPro" id="IPR023471">
    <property type="entry name" value="CtaG/Cox11_dom_sf"/>
</dbReference>
<dbReference type="Proteomes" id="UP001595604">
    <property type="component" value="Unassembled WGS sequence"/>
</dbReference>
<proteinExistence type="inferred from homology"/>
<feature type="topological domain" description="Periplasmic" evidence="10">
    <location>
        <begin position="34"/>
        <end position="195"/>
    </location>
</feature>
<keyword evidence="8 10" id="KW-0186">Copper</keyword>
<dbReference type="PANTHER" id="PTHR21320">
    <property type="entry name" value="CYTOCHROME C OXIDASE ASSEMBLY PROTEIN COX11-RELATED"/>
    <property type="match status" value="1"/>
</dbReference>
<evidence type="ECO:0000256" key="7">
    <source>
        <dbReference type="ARBA" id="ARBA00022989"/>
    </source>
</evidence>
<keyword evidence="7 10" id="KW-1133">Transmembrane helix</keyword>
<evidence type="ECO:0000256" key="1">
    <source>
        <dbReference type="ARBA" id="ARBA00004007"/>
    </source>
</evidence>
<evidence type="ECO:0000256" key="11">
    <source>
        <dbReference type="SAM" id="Phobius"/>
    </source>
</evidence>
<keyword evidence="5 10" id="KW-0812">Transmembrane</keyword>
<keyword evidence="6 10" id="KW-0735">Signal-anchor</keyword>
<dbReference type="PANTHER" id="PTHR21320:SF3">
    <property type="entry name" value="CYTOCHROME C OXIDASE ASSEMBLY PROTEIN COX11, MITOCHONDRIAL-RELATED"/>
    <property type="match status" value="1"/>
</dbReference>
<dbReference type="RefSeq" id="WP_379508920.1">
    <property type="nucleotide sequence ID" value="NZ_JBHRTQ010000004.1"/>
</dbReference>
<dbReference type="PIRSF" id="PIRSF005413">
    <property type="entry name" value="COX11"/>
    <property type="match status" value="1"/>
</dbReference>
<evidence type="ECO:0000313" key="12">
    <source>
        <dbReference type="EMBL" id="MFC3173538.1"/>
    </source>
</evidence>
<evidence type="ECO:0000313" key="13">
    <source>
        <dbReference type="Proteomes" id="UP001595604"/>
    </source>
</evidence>
<comment type="function">
    <text evidence="1 10">Exerts its effect at some terminal stage of cytochrome c oxidase synthesis, probably by being involved in the insertion of the copper B into subunit I.</text>
</comment>
<evidence type="ECO:0000256" key="2">
    <source>
        <dbReference type="ARBA" id="ARBA00004382"/>
    </source>
</evidence>
<protein>
    <recommendedName>
        <fullName evidence="4 10">Cytochrome c oxidase assembly protein CtaG</fullName>
    </recommendedName>
</protein>
<dbReference type="Gene3D" id="2.60.370.10">
    <property type="entry name" value="Ctag/Cox11"/>
    <property type="match status" value="1"/>
</dbReference>
<feature type="transmembrane region" description="Helical" evidence="11">
    <location>
        <begin position="15"/>
        <end position="37"/>
    </location>
</feature>
<evidence type="ECO:0000256" key="3">
    <source>
        <dbReference type="ARBA" id="ARBA00009620"/>
    </source>
</evidence>
<evidence type="ECO:0000256" key="5">
    <source>
        <dbReference type="ARBA" id="ARBA00022692"/>
    </source>
</evidence>
<keyword evidence="9 10" id="KW-0472">Membrane</keyword>
<keyword evidence="13" id="KW-1185">Reference proteome</keyword>
<comment type="subcellular location">
    <subcellularLocation>
        <location evidence="2 10">Cell inner membrane</location>
        <topology evidence="2 10">Single-pass type II membrane protein</topology>
        <orientation evidence="2 10">Periplasmic side</orientation>
    </subcellularLocation>
</comment>
<feature type="topological domain" description="Cytoplasmic" evidence="10">
    <location>
        <begin position="1"/>
        <end position="11"/>
    </location>
</feature>
<gene>
    <name evidence="10" type="primary">ctaG</name>
    <name evidence="12" type="ORF">ACFOD9_04665</name>
</gene>
<evidence type="ECO:0000256" key="4">
    <source>
        <dbReference type="ARBA" id="ARBA00015384"/>
    </source>
</evidence>
<evidence type="ECO:0000256" key="6">
    <source>
        <dbReference type="ARBA" id="ARBA00022968"/>
    </source>
</evidence>
<reference evidence="13" key="1">
    <citation type="journal article" date="2019" name="Int. J. Syst. Evol. Microbiol.">
        <title>The Global Catalogue of Microorganisms (GCM) 10K type strain sequencing project: providing services to taxonomists for standard genome sequencing and annotation.</title>
        <authorList>
            <consortium name="The Broad Institute Genomics Platform"/>
            <consortium name="The Broad Institute Genome Sequencing Center for Infectious Disease"/>
            <person name="Wu L."/>
            <person name="Ma J."/>
        </authorList>
    </citation>
    <scope>NUCLEOTIDE SEQUENCE [LARGE SCALE GENOMIC DNA]</scope>
    <source>
        <strain evidence="13">KCTC 42984</strain>
    </source>
</reference>
<keyword evidence="10" id="KW-0997">Cell inner membrane</keyword>
<dbReference type="InterPro" id="IPR007533">
    <property type="entry name" value="Cyt_c_oxidase_assmbl_CtaG"/>
</dbReference>
<evidence type="ECO:0000256" key="10">
    <source>
        <dbReference type="HAMAP-Rule" id="MF_00155"/>
    </source>
</evidence>
<organism evidence="12 13">
    <name type="scientific">Novosphingobium bradum</name>
    <dbReference type="NCBI Taxonomy" id="1737444"/>
    <lineage>
        <taxon>Bacteria</taxon>
        <taxon>Pseudomonadati</taxon>
        <taxon>Pseudomonadota</taxon>
        <taxon>Alphaproteobacteria</taxon>
        <taxon>Sphingomonadales</taxon>
        <taxon>Sphingomonadaceae</taxon>
        <taxon>Novosphingobium</taxon>
    </lineage>
</organism>
<dbReference type="SUPFAM" id="SSF110111">
    <property type="entry name" value="Ctag/Cox11"/>
    <property type="match status" value="1"/>
</dbReference>
<accession>A0ABV7ILH9</accession>
<comment type="caution">
    <text evidence="12">The sequence shown here is derived from an EMBL/GenBank/DDBJ whole genome shotgun (WGS) entry which is preliminary data.</text>
</comment>